<evidence type="ECO:0000256" key="6">
    <source>
        <dbReference type="ARBA" id="ARBA00022840"/>
    </source>
</evidence>
<organism evidence="14 15">
    <name type="scientific">Bifidobacterium biavatii DSM 23969</name>
    <dbReference type="NCBI Taxonomy" id="1437608"/>
    <lineage>
        <taxon>Bacteria</taxon>
        <taxon>Bacillati</taxon>
        <taxon>Actinomycetota</taxon>
        <taxon>Actinomycetes</taxon>
        <taxon>Bifidobacteriales</taxon>
        <taxon>Bifidobacteriaceae</taxon>
        <taxon>Bifidobacterium</taxon>
    </lineage>
</organism>
<dbReference type="GO" id="GO:0005886">
    <property type="term" value="C:plasma membrane"/>
    <property type="evidence" value="ECO:0007669"/>
    <property type="project" value="UniProtKB-SubCell"/>
</dbReference>
<name>A0A086ZNH6_9BIFI</name>
<dbReference type="SUPFAM" id="SSF52540">
    <property type="entry name" value="P-loop containing nucleoside triphosphate hydrolases"/>
    <property type="match status" value="1"/>
</dbReference>
<dbReference type="GO" id="GO:0005524">
    <property type="term" value="F:ATP binding"/>
    <property type="evidence" value="ECO:0007669"/>
    <property type="project" value="UniProtKB-KW"/>
</dbReference>
<dbReference type="STRING" id="1437608.GCA_000771645_02065"/>
<dbReference type="Gene3D" id="1.20.1560.10">
    <property type="entry name" value="ABC transporter type 1, transmembrane domain"/>
    <property type="match status" value="1"/>
</dbReference>
<feature type="transmembrane region" description="Helical" evidence="11">
    <location>
        <begin position="169"/>
        <end position="194"/>
    </location>
</feature>
<evidence type="ECO:0000259" key="12">
    <source>
        <dbReference type="PROSITE" id="PS50893"/>
    </source>
</evidence>
<sequence length="685" mass="75546">MHLLVCYRKHRNEAREESQCPHRLTNPPPTICSPPARTSAATSTTIADTAASPTDATPADTATSSSAASATSSAAATVGNTRSDGDDRWTADVPPDTPWSFTEYINAYRRNAGHPVHILLSFFRGSGGRLAIATLALVAKQSPCWVLPIVTSNIINIITYRDQHDLSELWVNLTVALVFVLQNVLSTWTVALQFGRVNRNIERKLRGSLVVKLQQLSIRFHNETQSGRLLSKVMRDVENVEVLIDQTYRSLPIIALDITIAIVVTAMHSPTVLLFFALTVPAAVIAIYCFRKPIRQSNHDFRSQMEQTQAAVAEMIEMIPVTRAHGLQHVEIDHMSKRLNHIHDTGLRLDVVNGLFGATSWVVFQVFQLGCLAFTSYLALNGRIQIGDVVLFQTYFAQIVNSISSLINLYPVLTKGMESVSSIGEILQETDVERNARDVEPARLRGDVEFRHVDFRYSPDYPMVLRDFSLTVPAGQSLAFVGDSGSGKSTLLKLLIGFGVPQAGSVLVDGIDLKEMDLDAYRRQIAVVPQNTILFSGTLRDNIIYGLGDVDDAEVERVVREVGLDDVVAELPEGLDTQLGEHGGTLSGGQRQRIAIARALIRHPRIIIFDEATSALDSASEHKVQAAIDHMMGQCTTFMVAHRLSTIRNADRIVVMEHGRAVESGSYDDLMAARGKFYRLKTLQE</sequence>
<keyword evidence="14" id="KW-0378">Hydrolase</keyword>
<keyword evidence="6" id="KW-0067">ATP-binding</keyword>
<dbReference type="EC" id="3.6.3.43" evidence="14"/>
<dbReference type="eggNOG" id="COG1132">
    <property type="taxonomic scope" value="Bacteria"/>
</dbReference>
<feature type="compositionally biased region" description="Low complexity" evidence="10">
    <location>
        <begin position="33"/>
        <end position="77"/>
    </location>
</feature>
<dbReference type="PROSITE" id="PS50929">
    <property type="entry name" value="ABC_TM1F"/>
    <property type="match status" value="1"/>
</dbReference>
<dbReference type="SUPFAM" id="SSF90123">
    <property type="entry name" value="ABC transporter transmembrane region"/>
    <property type="match status" value="1"/>
</dbReference>
<evidence type="ECO:0000256" key="10">
    <source>
        <dbReference type="SAM" id="MobiDB-lite"/>
    </source>
</evidence>
<proteinExistence type="inferred from homology"/>
<gene>
    <name evidence="14" type="ORF">BBIA_0211</name>
</gene>
<dbReference type="SMART" id="SM00382">
    <property type="entry name" value="AAA"/>
    <property type="match status" value="1"/>
</dbReference>
<evidence type="ECO:0000313" key="15">
    <source>
        <dbReference type="Proteomes" id="UP000029108"/>
    </source>
</evidence>
<dbReference type="EMBL" id="JGYN01000030">
    <property type="protein sequence ID" value="KFI48076.1"/>
    <property type="molecule type" value="Genomic_DNA"/>
</dbReference>
<dbReference type="InterPro" id="IPR003593">
    <property type="entry name" value="AAA+_ATPase"/>
</dbReference>
<keyword evidence="15" id="KW-1185">Reference proteome</keyword>
<dbReference type="RefSeq" id="WP_051923991.1">
    <property type="nucleotide sequence ID" value="NZ_JGYN01000030.1"/>
</dbReference>
<dbReference type="AlphaFoldDB" id="A0A086ZNH6"/>
<comment type="similarity">
    <text evidence="9">Belongs to the ABC transporter superfamily. Lipid exporter (TC 3.A.1.106) family.</text>
</comment>
<dbReference type="InterPro" id="IPR027417">
    <property type="entry name" value="P-loop_NTPase"/>
</dbReference>
<keyword evidence="2" id="KW-0813">Transport</keyword>
<dbReference type="Pfam" id="PF00005">
    <property type="entry name" value="ABC_tran"/>
    <property type="match status" value="1"/>
</dbReference>
<keyword evidence="7 11" id="KW-1133">Transmembrane helix</keyword>
<evidence type="ECO:0000313" key="14">
    <source>
        <dbReference type="EMBL" id="KFI48076.1"/>
    </source>
</evidence>
<dbReference type="InterPro" id="IPR011527">
    <property type="entry name" value="ABC1_TM_dom"/>
</dbReference>
<dbReference type="CDD" id="cd07346">
    <property type="entry name" value="ABC_6TM_exporters"/>
    <property type="match status" value="1"/>
</dbReference>
<protein>
    <submittedName>
        <fullName evidence="14">ABC transporter</fullName>
        <ecNumber evidence="14">3.6.3.43</ecNumber>
    </submittedName>
</protein>
<evidence type="ECO:0000256" key="2">
    <source>
        <dbReference type="ARBA" id="ARBA00022448"/>
    </source>
</evidence>
<keyword evidence="5" id="KW-0547">Nucleotide-binding</keyword>
<comment type="subcellular location">
    <subcellularLocation>
        <location evidence="1">Cell membrane</location>
        <topology evidence="1">Multi-pass membrane protein</topology>
    </subcellularLocation>
</comment>
<dbReference type="PANTHER" id="PTHR43394">
    <property type="entry name" value="ATP-DEPENDENT PERMEASE MDL1, MITOCHONDRIAL"/>
    <property type="match status" value="1"/>
</dbReference>
<dbReference type="Proteomes" id="UP000029108">
    <property type="component" value="Unassembled WGS sequence"/>
</dbReference>
<dbReference type="InterPro" id="IPR036640">
    <property type="entry name" value="ABC1_TM_sf"/>
</dbReference>
<dbReference type="FunFam" id="3.40.50.300:FF:000299">
    <property type="entry name" value="ABC transporter ATP-binding protein/permease"/>
    <property type="match status" value="1"/>
</dbReference>
<dbReference type="InterPro" id="IPR003439">
    <property type="entry name" value="ABC_transporter-like_ATP-bd"/>
</dbReference>
<evidence type="ECO:0000256" key="4">
    <source>
        <dbReference type="ARBA" id="ARBA00022692"/>
    </source>
</evidence>
<evidence type="ECO:0000256" key="7">
    <source>
        <dbReference type="ARBA" id="ARBA00022989"/>
    </source>
</evidence>
<evidence type="ECO:0000256" key="11">
    <source>
        <dbReference type="SAM" id="Phobius"/>
    </source>
</evidence>
<feature type="region of interest" description="Disordered" evidence="10">
    <location>
        <begin position="12"/>
        <end position="94"/>
    </location>
</feature>
<evidence type="ECO:0000256" key="3">
    <source>
        <dbReference type="ARBA" id="ARBA00022475"/>
    </source>
</evidence>
<reference evidence="14 15" key="1">
    <citation type="submission" date="2014-03" db="EMBL/GenBank/DDBJ databases">
        <title>Genomics of Bifidobacteria.</title>
        <authorList>
            <person name="Ventura M."/>
            <person name="Milani C."/>
            <person name="Lugli G.A."/>
        </authorList>
    </citation>
    <scope>NUCLEOTIDE SEQUENCE [LARGE SCALE GENOMIC DNA]</scope>
    <source>
        <strain evidence="14 15">DSM 23969</strain>
    </source>
</reference>
<dbReference type="PROSITE" id="PS00211">
    <property type="entry name" value="ABC_TRANSPORTER_1"/>
    <property type="match status" value="1"/>
</dbReference>
<evidence type="ECO:0000256" key="8">
    <source>
        <dbReference type="ARBA" id="ARBA00023136"/>
    </source>
</evidence>
<evidence type="ECO:0000256" key="9">
    <source>
        <dbReference type="ARBA" id="ARBA00061644"/>
    </source>
</evidence>
<dbReference type="Pfam" id="PF00664">
    <property type="entry name" value="ABC_membrane"/>
    <property type="match status" value="1"/>
</dbReference>
<accession>A0A086ZNH6</accession>
<evidence type="ECO:0000256" key="5">
    <source>
        <dbReference type="ARBA" id="ARBA00022741"/>
    </source>
</evidence>
<feature type="domain" description="ABC transporter" evidence="12">
    <location>
        <begin position="450"/>
        <end position="683"/>
    </location>
</feature>
<evidence type="ECO:0000259" key="13">
    <source>
        <dbReference type="PROSITE" id="PS50929"/>
    </source>
</evidence>
<feature type="domain" description="ABC transmembrane type-1" evidence="13">
    <location>
        <begin position="146"/>
        <end position="415"/>
    </location>
</feature>
<keyword evidence="8 11" id="KW-0472">Membrane</keyword>
<dbReference type="Gene3D" id="3.40.50.300">
    <property type="entry name" value="P-loop containing nucleotide triphosphate hydrolases"/>
    <property type="match status" value="1"/>
</dbReference>
<dbReference type="PANTHER" id="PTHR43394:SF1">
    <property type="entry name" value="ATP-BINDING CASSETTE SUB-FAMILY B MEMBER 10, MITOCHONDRIAL"/>
    <property type="match status" value="1"/>
</dbReference>
<dbReference type="InterPro" id="IPR039421">
    <property type="entry name" value="Type_1_exporter"/>
</dbReference>
<feature type="transmembrane region" description="Helical" evidence="11">
    <location>
        <begin position="273"/>
        <end position="290"/>
    </location>
</feature>
<dbReference type="InterPro" id="IPR017871">
    <property type="entry name" value="ABC_transporter-like_CS"/>
</dbReference>
<evidence type="ECO:0000256" key="1">
    <source>
        <dbReference type="ARBA" id="ARBA00004651"/>
    </source>
</evidence>
<dbReference type="PROSITE" id="PS50893">
    <property type="entry name" value="ABC_TRANSPORTER_2"/>
    <property type="match status" value="1"/>
</dbReference>
<dbReference type="GO" id="GO:0016887">
    <property type="term" value="F:ATP hydrolysis activity"/>
    <property type="evidence" value="ECO:0007669"/>
    <property type="project" value="InterPro"/>
</dbReference>
<keyword evidence="3" id="KW-1003">Cell membrane</keyword>
<comment type="caution">
    <text evidence="14">The sequence shown here is derived from an EMBL/GenBank/DDBJ whole genome shotgun (WGS) entry which is preliminary data.</text>
</comment>
<dbReference type="GO" id="GO:0015421">
    <property type="term" value="F:ABC-type oligopeptide transporter activity"/>
    <property type="evidence" value="ECO:0007669"/>
    <property type="project" value="TreeGrafter"/>
</dbReference>
<keyword evidence="4 11" id="KW-0812">Transmembrane</keyword>